<name>A0A0B8NEE8_9NOCA</name>
<keyword evidence="5" id="KW-1185">Reference proteome</keyword>
<reference evidence="5" key="1">
    <citation type="submission" date="2015-07" db="EMBL/GenBank/DDBJ databases">
        <title>Nocardia seriolae U-1 whole genome shotgun sequence.</title>
        <authorList>
            <person name="Imajoh M."/>
            <person name="Fukumoto Y."/>
            <person name="Sukeda M."/>
            <person name="Yamane J."/>
            <person name="Yamasaki K."/>
            <person name="Shimizu M."/>
            <person name="Ohnishi K."/>
            <person name="Oshima S."/>
        </authorList>
    </citation>
    <scope>NUCLEOTIDE SEQUENCE [LARGE SCALE GENOMIC DNA]</scope>
    <source>
        <strain evidence="5">U-1</strain>
    </source>
</reference>
<accession>A0A0B8NEE8</accession>
<organism evidence="4 5">
    <name type="scientific">Nocardia seriolae</name>
    <dbReference type="NCBI Taxonomy" id="37332"/>
    <lineage>
        <taxon>Bacteria</taxon>
        <taxon>Bacillati</taxon>
        <taxon>Actinomycetota</taxon>
        <taxon>Actinomycetes</taxon>
        <taxon>Mycobacteriales</taxon>
        <taxon>Nocardiaceae</taxon>
        <taxon>Nocardia</taxon>
    </lineage>
</organism>
<feature type="signal peptide" evidence="2">
    <location>
        <begin position="1"/>
        <end position="30"/>
    </location>
</feature>
<evidence type="ECO:0000313" key="6">
    <source>
        <dbReference type="Proteomes" id="UP000180166"/>
    </source>
</evidence>
<feature type="compositionally biased region" description="Gly residues" evidence="1">
    <location>
        <begin position="133"/>
        <end position="145"/>
    </location>
</feature>
<protein>
    <submittedName>
        <fullName evidence="4">Uncharacterized protein</fullName>
    </submittedName>
</protein>
<dbReference type="KEGG" id="nsr:NS506_00152"/>
<dbReference type="GeneID" id="93371958"/>
<dbReference type="RefSeq" id="WP_143161481.1">
    <property type="nucleotide sequence ID" value="NZ_AP017900.1"/>
</dbReference>
<dbReference type="Proteomes" id="UP000037179">
    <property type="component" value="Unassembled WGS sequence"/>
</dbReference>
<evidence type="ECO:0000256" key="1">
    <source>
        <dbReference type="SAM" id="MobiDB-lite"/>
    </source>
</evidence>
<evidence type="ECO:0000256" key="2">
    <source>
        <dbReference type="SAM" id="SignalP"/>
    </source>
</evidence>
<reference evidence="4 5" key="2">
    <citation type="journal article" date="2016" name="Genome Announc.">
        <title>Draft Genome Sequence of Erythromycin- and Oxytetracycline-Sensitive Nocardia seriolae Strain U-1 (NBRC 110359).</title>
        <authorList>
            <person name="Imajoh M."/>
            <person name="Sukeda M."/>
            <person name="Shimizu M."/>
            <person name="Yamane J."/>
            <person name="Ohnishi K."/>
            <person name="Oshima S."/>
        </authorList>
    </citation>
    <scope>NUCLEOTIDE SEQUENCE [LARGE SCALE GENOMIC DNA]</scope>
    <source>
        <strain evidence="4 5">U-1</strain>
    </source>
</reference>
<evidence type="ECO:0000313" key="3">
    <source>
        <dbReference type="EMBL" id="APA94239.1"/>
    </source>
</evidence>
<reference evidence="3 6" key="3">
    <citation type="submission" date="2016-10" db="EMBL/GenBank/DDBJ databases">
        <title>Genome sequence of Nocardia seriolae strain EM150506, isolated from Anguila japonica.</title>
        <authorList>
            <person name="Han H.-J."/>
        </authorList>
    </citation>
    <scope>NUCLEOTIDE SEQUENCE [LARGE SCALE GENOMIC DNA]</scope>
    <source>
        <strain evidence="3 6">EM150506</strain>
    </source>
</reference>
<evidence type="ECO:0000313" key="4">
    <source>
        <dbReference type="EMBL" id="GAP28988.1"/>
    </source>
</evidence>
<feature type="chain" id="PRO_5044541249" evidence="2">
    <location>
        <begin position="31"/>
        <end position="151"/>
    </location>
</feature>
<dbReference type="EMBL" id="CP017839">
    <property type="protein sequence ID" value="APA94239.1"/>
    <property type="molecule type" value="Genomic_DNA"/>
</dbReference>
<proteinExistence type="predicted"/>
<gene>
    <name evidence="3" type="ORF">NS506_00152</name>
    <name evidence="4" type="ORF">NSK11_contig00047-0021</name>
</gene>
<feature type="region of interest" description="Disordered" evidence="1">
    <location>
        <begin position="126"/>
        <end position="151"/>
    </location>
</feature>
<dbReference type="Proteomes" id="UP000180166">
    <property type="component" value="Chromosome"/>
</dbReference>
<dbReference type="OrthoDB" id="4571099at2"/>
<dbReference type="AlphaFoldDB" id="A0A0B8NEE8"/>
<sequence length="151" mass="14929">MRNTSSRFGARRIGVGLTGFAALAATAVIAAPDALAAVDTVSIDQKNVVVDKAYTISATLSGASIGLLVYFSDNGNEIGPPRIPSPPGHASISWRPSTTGRHIITASQGPNSQSIVVDVADAPFGSGSTSSGSGFGSAGPLGSGSSGTTPN</sequence>
<evidence type="ECO:0000313" key="5">
    <source>
        <dbReference type="Proteomes" id="UP000037179"/>
    </source>
</evidence>
<keyword evidence="2" id="KW-0732">Signal</keyword>
<dbReference type="EMBL" id="BBYQ01000047">
    <property type="protein sequence ID" value="GAP28988.1"/>
    <property type="molecule type" value="Genomic_DNA"/>
</dbReference>